<reference evidence="3" key="1">
    <citation type="journal article" date="2020" name="mSystems">
        <title>Genome- and Community-Level Interaction Insights into Carbon Utilization and Element Cycling Functions of Hydrothermarchaeota in Hydrothermal Sediment.</title>
        <authorList>
            <person name="Zhou Z."/>
            <person name="Liu Y."/>
            <person name="Xu W."/>
            <person name="Pan J."/>
            <person name="Luo Z.H."/>
            <person name="Li M."/>
        </authorList>
    </citation>
    <scope>NUCLEOTIDE SEQUENCE [LARGE SCALE GENOMIC DNA]</scope>
    <source>
        <strain evidence="3">HyVt-94</strain>
    </source>
</reference>
<accession>A0A7C5MAD4</accession>
<evidence type="ECO:0000259" key="2">
    <source>
        <dbReference type="Pfam" id="PF13478"/>
    </source>
</evidence>
<evidence type="ECO:0000313" key="3">
    <source>
        <dbReference type="EMBL" id="HHF58537.1"/>
    </source>
</evidence>
<protein>
    <submittedName>
        <fullName evidence="3">XdhC family protein</fullName>
    </submittedName>
</protein>
<dbReference type="Pfam" id="PF13478">
    <property type="entry name" value="XdhC_C"/>
    <property type="match status" value="1"/>
</dbReference>
<feature type="domain" description="XdhC Rossmann" evidence="2">
    <location>
        <begin position="111"/>
        <end position="253"/>
    </location>
</feature>
<dbReference type="PANTHER" id="PTHR30388:SF6">
    <property type="entry name" value="XANTHINE DEHYDROGENASE SUBUNIT A-RELATED"/>
    <property type="match status" value="1"/>
</dbReference>
<evidence type="ECO:0000259" key="1">
    <source>
        <dbReference type="Pfam" id="PF02625"/>
    </source>
</evidence>
<feature type="domain" description="XdhC- CoxI" evidence="1">
    <location>
        <begin position="12"/>
        <end position="78"/>
    </location>
</feature>
<dbReference type="InterPro" id="IPR036291">
    <property type="entry name" value="NAD(P)-bd_dom_sf"/>
</dbReference>
<dbReference type="Gene3D" id="3.40.50.720">
    <property type="entry name" value="NAD(P)-binding Rossmann-like Domain"/>
    <property type="match status" value="1"/>
</dbReference>
<dbReference type="SUPFAM" id="SSF51735">
    <property type="entry name" value="NAD(P)-binding Rossmann-fold domains"/>
    <property type="match status" value="1"/>
</dbReference>
<dbReference type="AlphaFoldDB" id="A0A7C5MAD4"/>
<name>A0A7C5MAD4_UNCW3</name>
<sequence>MVDVLKEVIRLREEGKEGVLITVVEKIGSGPSRVGDKMLVKPDGSKLGTVGGGTLEQIAVKRALSILKEKKNLLEKYDLSGEGDKGAVRSDMLCGGNVSLFYEYIGTGPRVYIFGAGHVGKALVYHLRKLDYFITVIDSRKDILEDLEGAHKKILTGYEKAIEDIEIPEGSFFVITTHSHVTDYTVLKKIYEADVKPCYIGLVASPNKASTLVKRLRSELKKDIDLNILYTPVGLDIGGETPHEIAISIISEMQAVRYGKSGHHHLKMEWSSS</sequence>
<comment type="caution">
    <text evidence="3">The sequence shown here is derived from an EMBL/GenBank/DDBJ whole genome shotgun (WGS) entry which is preliminary data.</text>
</comment>
<dbReference type="InterPro" id="IPR027051">
    <property type="entry name" value="XdhC_Rossmann_dom"/>
</dbReference>
<dbReference type="Pfam" id="PF02625">
    <property type="entry name" value="XdhC_CoxI"/>
    <property type="match status" value="1"/>
</dbReference>
<dbReference type="PANTHER" id="PTHR30388">
    <property type="entry name" value="ALDEHYDE OXIDOREDUCTASE MOLYBDENUM COFACTOR ASSEMBLY PROTEIN"/>
    <property type="match status" value="1"/>
</dbReference>
<dbReference type="EMBL" id="DRTV01000267">
    <property type="protein sequence ID" value="HHF58537.1"/>
    <property type="molecule type" value="Genomic_DNA"/>
</dbReference>
<dbReference type="InterPro" id="IPR052698">
    <property type="entry name" value="MoCofactor_Util/Proc"/>
</dbReference>
<gene>
    <name evidence="3" type="ORF">ENL41_03835</name>
</gene>
<dbReference type="InterPro" id="IPR003777">
    <property type="entry name" value="XdhC_CoxI"/>
</dbReference>
<proteinExistence type="predicted"/>
<dbReference type="Proteomes" id="UP000886014">
    <property type="component" value="Unassembled WGS sequence"/>
</dbReference>
<organism evidence="3">
    <name type="scientific">candidate division WOR-3 bacterium</name>
    <dbReference type="NCBI Taxonomy" id="2052148"/>
    <lineage>
        <taxon>Bacteria</taxon>
        <taxon>Bacteria division WOR-3</taxon>
    </lineage>
</organism>